<evidence type="ECO:0000256" key="4">
    <source>
        <dbReference type="ARBA" id="ARBA00023125"/>
    </source>
</evidence>
<gene>
    <name evidence="9" type="ORF">NCGR_LOCUS17937</name>
</gene>
<dbReference type="Gene3D" id="3.40.50.300">
    <property type="entry name" value="P-loop containing nucleotide triphosphate hydrolases"/>
    <property type="match status" value="1"/>
</dbReference>
<evidence type="ECO:0000313" key="10">
    <source>
        <dbReference type="Proteomes" id="UP000604825"/>
    </source>
</evidence>
<dbReference type="InterPro" id="IPR003340">
    <property type="entry name" value="B3_DNA-bd"/>
</dbReference>
<evidence type="ECO:0000256" key="1">
    <source>
        <dbReference type="ARBA" id="ARBA00004123"/>
    </source>
</evidence>
<dbReference type="GO" id="GO:0003677">
    <property type="term" value="F:DNA binding"/>
    <property type="evidence" value="ECO:0007669"/>
    <property type="project" value="UniProtKB-KW"/>
</dbReference>
<dbReference type="GO" id="GO:0043531">
    <property type="term" value="F:ADP binding"/>
    <property type="evidence" value="ECO:0007669"/>
    <property type="project" value="InterPro"/>
</dbReference>
<comment type="subcellular location">
    <subcellularLocation>
        <location evidence="1">Nucleus</location>
    </subcellularLocation>
</comment>
<dbReference type="Pfam" id="PF00931">
    <property type="entry name" value="NB-ARC"/>
    <property type="match status" value="1"/>
</dbReference>
<dbReference type="InterPro" id="IPR036388">
    <property type="entry name" value="WH-like_DNA-bd_sf"/>
</dbReference>
<dbReference type="PANTHER" id="PTHR47186">
    <property type="entry name" value="LEUCINE-RICH REPEAT-CONTAINING PROTEIN 57"/>
    <property type="match status" value="1"/>
</dbReference>
<organism evidence="9 10">
    <name type="scientific">Miscanthus lutarioriparius</name>
    <dbReference type="NCBI Taxonomy" id="422564"/>
    <lineage>
        <taxon>Eukaryota</taxon>
        <taxon>Viridiplantae</taxon>
        <taxon>Streptophyta</taxon>
        <taxon>Embryophyta</taxon>
        <taxon>Tracheophyta</taxon>
        <taxon>Spermatophyta</taxon>
        <taxon>Magnoliopsida</taxon>
        <taxon>Liliopsida</taxon>
        <taxon>Poales</taxon>
        <taxon>Poaceae</taxon>
        <taxon>PACMAD clade</taxon>
        <taxon>Panicoideae</taxon>
        <taxon>Andropogonodae</taxon>
        <taxon>Andropogoneae</taxon>
        <taxon>Saccharinae</taxon>
        <taxon>Miscanthus</taxon>
    </lineage>
</organism>
<dbReference type="SMART" id="SM01019">
    <property type="entry name" value="B3"/>
    <property type="match status" value="1"/>
</dbReference>
<dbReference type="InterPro" id="IPR027417">
    <property type="entry name" value="P-loop_NTPase"/>
</dbReference>
<sequence>MPEEPRAAGMKRKSKRKRKRKERECQAEELIFSKVLSPVDVGKLDQLVIPKQHAEKLFELDAAAANDKDGEDPEYIFEDRSGKPWRFRCSYWNLMRYILTKEWGDFVKEKCLDAGDTVSFYRSAGAGKAARAGQGHLLIDYTRKGDCKKDLHLRLHPDPDPAPRIPKQPVESDSFSISILQLPKHPVQQSDSFLQPFPTAPPRPPSQLPLATPTARIELTDPYSPFHLQSSIRRLFQQLVHVRGTNTSSCSCPPNAQAPLSDAWYQTLKYLTSNAQECLQYVYYKMVLTIHGNGESHKKEWSKVSASSSKMTSTTTIPSQFHCGEELRILSTIETLEGSIHHIREICGANLNNCRIMVSLSPSIMYCILLCRGILGIMSISGAEDTNEKQELPVFAFDDLSCHDKVTRVKAQRIPAGCNGLTQLPASLGNLHNLAALNLSCCSSLHILPPSVGSLQNLQILVLSCCQKLKNLPESICESSKLRLLDLSGCSSLETLPDSFVNLGHLEILNLSECKRLKQLPQPFGSLQGLKSMNLSGCHGVDLDVECVSKLANLKYLTLSTHISTQCFSYSFPHLGNWLDMSRWWRKNQIHLHCYPKAAVLHLYTSHKQSIINKLLCHGSDNDDATADQIVTSICIVGESGMGKSELVHQIYNDQMILEAFDLRIWVYMCDKKRLLGKIVEFTTCSHYSDAPITVLEEIVIEELTGKRLLLVLDDSDVKSQYFWNDLWILLNVCAKGSALIVTTKSKEVANLIVEKCGGNALCVKALSGLFCHSEIGFSEIDMLVGGILPALRLCYNLLPAHLQQCFKFCSLFPRDYIFIRNHIIRLWIAQGFVFPEESSQPEDIGLHYFDELFCRSFFQRSPFHNDQEDKFVMHELFHDLALSFSKDECFRCEKPFCSLPENISHLSLVLSDFKTVAPSMEVRNLQSFLVVRRSFPVVKFFGLDDLCLKSRFLRSLDLIYTDILELPSSIRNMKHLRLLALNNTKINGLPFEIGQVTTLQTLELKDCCHLINLPRSTSSLTNLRHLDVRNEQGNVQVGMPHGIGQLTDLQTLAVFYVGNNLLHCSIGELKNLNGLRGHVHITGLENIEKANDAREANIANKHFLQALTLEWSYSDEDMDDDLGKEIGYVILQNLQPNSKLQQLIIRNYPSDLFPVWMQDSYLYKLVSVTLDNCHECNELPCLGDLPSLKNLFIQRMNLIQSFGINRNSLATERIYSPRFPSLEVLTLSEMYSLQFWVATSEGDYPRLCRLSISRCPKLISLPRLNSLVHLSFHFGGPVLPSFSELPLLESLKIEGFQKINFISFPRQMKTLRKLEISDCKELLSVYAYSLSVSELQVVRCPKLDFVGNLMEDRLEQLAVGSRPCLAWLACTALQPEPEPRGQSTKNVALHSVCPKWLQL</sequence>
<keyword evidence="6" id="KW-0539">Nucleus</keyword>
<dbReference type="InterPro" id="IPR058922">
    <property type="entry name" value="WHD_DRP"/>
</dbReference>
<evidence type="ECO:0000256" key="3">
    <source>
        <dbReference type="ARBA" id="ARBA00023015"/>
    </source>
</evidence>
<dbReference type="GO" id="GO:0006952">
    <property type="term" value="P:defense response"/>
    <property type="evidence" value="ECO:0007669"/>
    <property type="project" value="UniProtKB-KW"/>
</dbReference>
<dbReference type="EMBL" id="CAJGYO010000004">
    <property type="protein sequence ID" value="CAD6226065.1"/>
    <property type="molecule type" value="Genomic_DNA"/>
</dbReference>
<dbReference type="Gene3D" id="1.10.10.10">
    <property type="entry name" value="Winged helix-like DNA-binding domain superfamily/Winged helix DNA-binding domain"/>
    <property type="match status" value="1"/>
</dbReference>
<feature type="domain" description="TF-B3" evidence="8">
    <location>
        <begin position="32"/>
        <end position="145"/>
    </location>
</feature>
<keyword evidence="10" id="KW-1185">Reference proteome</keyword>
<evidence type="ECO:0000256" key="6">
    <source>
        <dbReference type="ARBA" id="ARBA00023242"/>
    </source>
</evidence>
<keyword evidence="3" id="KW-0805">Transcription regulation</keyword>
<evidence type="ECO:0000256" key="5">
    <source>
        <dbReference type="ARBA" id="ARBA00023163"/>
    </source>
</evidence>
<protein>
    <recommendedName>
        <fullName evidence="8">TF-B3 domain-containing protein</fullName>
    </recommendedName>
</protein>
<evidence type="ECO:0000313" key="9">
    <source>
        <dbReference type="EMBL" id="CAD6226065.1"/>
    </source>
</evidence>
<dbReference type="InterPro" id="IPR002182">
    <property type="entry name" value="NB-ARC"/>
</dbReference>
<dbReference type="Gene3D" id="3.80.10.10">
    <property type="entry name" value="Ribonuclease Inhibitor"/>
    <property type="match status" value="2"/>
</dbReference>
<dbReference type="InterPro" id="IPR032675">
    <property type="entry name" value="LRR_dom_sf"/>
</dbReference>
<name>A0A811NKG9_9POAL</name>
<reference evidence="9" key="1">
    <citation type="submission" date="2020-10" db="EMBL/GenBank/DDBJ databases">
        <authorList>
            <person name="Han B."/>
            <person name="Lu T."/>
            <person name="Zhao Q."/>
            <person name="Huang X."/>
            <person name="Zhao Y."/>
        </authorList>
    </citation>
    <scope>NUCLEOTIDE SEQUENCE</scope>
</reference>
<dbReference type="Pfam" id="PF23559">
    <property type="entry name" value="WHD_DRP"/>
    <property type="match status" value="1"/>
</dbReference>
<evidence type="ECO:0000259" key="8">
    <source>
        <dbReference type="PROSITE" id="PS50863"/>
    </source>
</evidence>
<keyword evidence="5" id="KW-0804">Transcription</keyword>
<proteinExistence type="predicted"/>
<dbReference type="InterPro" id="IPR056789">
    <property type="entry name" value="LRR_R13L1-DRL21"/>
</dbReference>
<dbReference type="SUPFAM" id="SSF101936">
    <property type="entry name" value="DNA-binding pseudobarrel domain"/>
    <property type="match status" value="1"/>
</dbReference>
<dbReference type="PANTHER" id="PTHR47186:SF31">
    <property type="entry name" value="WRKY DOMAIN-CONTAINING PROTEIN"/>
    <property type="match status" value="1"/>
</dbReference>
<dbReference type="PROSITE" id="PS50863">
    <property type="entry name" value="B3"/>
    <property type="match status" value="1"/>
</dbReference>
<dbReference type="Proteomes" id="UP000604825">
    <property type="component" value="Unassembled WGS sequence"/>
</dbReference>
<dbReference type="CDD" id="cd10017">
    <property type="entry name" value="B3_DNA"/>
    <property type="match status" value="1"/>
</dbReference>
<evidence type="ECO:0000256" key="2">
    <source>
        <dbReference type="ARBA" id="ARBA00022821"/>
    </source>
</evidence>
<dbReference type="InterPro" id="IPR015300">
    <property type="entry name" value="DNA-bd_pseudobarrel_sf"/>
</dbReference>
<evidence type="ECO:0000256" key="7">
    <source>
        <dbReference type="SAM" id="MobiDB-lite"/>
    </source>
</evidence>
<dbReference type="OrthoDB" id="683218at2759"/>
<dbReference type="Gene3D" id="2.40.330.10">
    <property type="entry name" value="DNA-binding pseudobarrel domain"/>
    <property type="match status" value="1"/>
</dbReference>
<dbReference type="SUPFAM" id="SSF52058">
    <property type="entry name" value="L domain-like"/>
    <property type="match status" value="2"/>
</dbReference>
<keyword evidence="4" id="KW-0238">DNA-binding</keyword>
<comment type="caution">
    <text evidence="9">The sequence shown here is derived from an EMBL/GenBank/DDBJ whole genome shotgun (WGS) entry which is preliminary data.</text>
</comment>
<feature type="region of interest" description="Disordered" evidence="7">
    <location>
        <begin position="1"/>
        <end position="23"/>
    </location>
</feature>
<dbReference type="SUPFAM" id="SSF52540">
    <property type="entry name" value="P-loop containing nucleoside triphosphate hydrolases"/>
    <property type="match status" value="1"/>
</dbReference>
<dbReference type="Pfam" id="PF25019">
    <property type="entry name" value="LRR_R13L1-DRL21"/>
    <property type="match status" value="1"/>
</dbReference>
<dbReference type="GO" id="GO:0005634">
    <property type="term" value="C:nucleus"/>
    <property type="evidence" value="ECO:0007669"/>
    <property type="project" value="UniProtKB-SubCell"/>
</dbReference>
<keyword evidence="2" id="KW-0611">Plant defense</keyword>
<feature type="compositionally biased region" description="Basic residues" evidence="7">
    <location>
        <begin position="9"/>
        <end position="21"/>
    </location>
</feature>
<dbReference type="Pfam" id="PF02362">
    <property type="entry name" value="B3"/>
    <property type="match status" value="1"/>
</dbReference>
<accession>A0A811NKG9</accession>
<dbReference type="PRINTS" id="PR00364">
    <property type="entry name" value="DISEASERSIST"/>
</dbReference>